<dbReference type="AlphaFoldDB" id="A0A165G0Y1"/>
<evidence type="ECO:0000313" key="3">
    <source>
        <dbReference type="EMBL" id="KZV89825.1"/>
    </source>
</evidence>
<feature type="compositionally biased region" description="Low complexity" evidence="2">
    <location>
        <begin position="148"/>
        <end position="157"/>
    </location>
</feature>
<name>A0A165G0Y1_EXIGL</name>
<reference evidence="3 4" key="1">
    <citation type="journal article" date="2016" name="Mol. Biol. Evol.">
        <title>Comparative Genomics of Early-Diverging Mushroom-Forming Fungi Provides Insights into the Origins of Lignocellulose Decay Capabilities.</title>
        <authorList>
            <person name="Nagy L.G."/>
            <person name="Riley R."/>
            <person name="Tritt A."/>
            <person name="Adam C."/>
            <person name="Daum C."/>
            <person name="Floudas D."/>
            <person name="Sun H."/>
            <person name="Yadav J.S."/>
            <person name="Pangilinan J."/>
            <person name="Larsson K.H."/>
            <person name="Matsuura K."/>
            <person name="Barry K."/>
            <person name="Labutti K."/>
            <person name="Kuo R."/>
            <person name="Ohm R.A."/>
            <person name="Bhattacharya S.S."/>
            <person name="Shirouzu T."/>
            <person name="Yoshinaga Y."/>
            <person name="Martin F.M."/>
            <person name="Grigoriev I.V."/>
            <person name="Hibbett D.S."/>
        </authorList>
    </citation>
    <scope>NUCLEOTIDE SEQUENCE [LARGE SCALE GENOMIC DNA]</scope>
    <source>
        <strain evidence="3 4">HHB12029</strain>
    </source>
</reference>
<dbReference type="EMBL" id="KV426063">
    <property type="protein sequence ID" value="KZV89825.1"/>
    <property type="molecule type" value="Genomic_DNA"/>
</dbReference>
<feature type="region of interest" description="Disordered" evidence="2">
    <location>
        <begin position="1"/>
        <end position="37"/>
    </location>
</feature>
<feature type="region of interest" description="Disordered" evidence="2">
    <location>
        <begin position="137"/>
        <end position="211"/>
    </location>
</feature>
<dbReference type="OrthoDB" id="10490967at2759"/>
<keyword evidence="4" id="KW-1185">Reference proteome</keyword>
<feature type="compositionally biased region" description="Low complexity" evidence="2">
    <location>
        <begin position="180"/>
        <end position="196"/>
    </location>
</feature>
<organism evidence="3 4">
    <name type="scientific">Exidia glandulosa HHB12029</name>
    <dbReference type="NCBI Taxonomy" id="1314781"/>
    <lineage>
        <taxon>Eukaryota</taxon>
        <taxon>Fungi</taxon>
        <taxon>Dikarya</taxon>
        <taxon>Basidiomycota</taxon>
        <taxon>Agaricomycotina</taxon>
        <taxon>Agaricomycetes</taxon>
        <taxon>Auriculariales</taxon>
        <taxon>Exidiaceae</taxon>
        <taxon>Exidia</taxon>
    </lineage>
</organism>
<evidence type="ECO:0000313" key="4">
    <source>
        <dbReference type="Proteomes" id="UP000077266"/>
    </source>
</evidence>
<sequence length="257" mass="28362">MPDVSHAQHATMPATYSPRSSRHAMPRTTASRSPSPDDFNFERFFRKFPLDSPVARYLSELDLEQLLRNLEVAATPLASLPCYCRAETLRTREALQRELKTLDEAFAAIEHHGVDFSALRSDLRMARGKLERRIQMDDEWSARESAGPSSPTTSSPSRHYHRHTQSDPGPSVTPYGAQYSPSSSRSSTSSVRSAPAALPPRDPARYSPPAGLVTRSMSMNAAPSYPSHALPHAAYVHAGHAQSTGAVPTRAVHYYHQ</sequence>
<feature type="coiled-coil region" evidence="1">
    <location>
        <begin position="85"/>
        <end position="112"/>
    </location>
</feature>
<dbReference type="Proteomes" id="UP000077266">
    <property type="component" value="Unassembled WGS sequence"/>
</dbReference>
<evidence type="ECO:0000256" key="2">
    <source>
        <dbReference type="SAM" id="MobiDB-lite"/>
    </source>
</evidence>
<gene>
    <name evidence="3" type="ORF">EXIGLDRAFT_771422</name>
</gene>
<protein>
    <submittedName>
        <fullName evidence="3">Uncharacterized protein</fullName>
    </submittedName>
</protein>
<keyword evidence="1" id="KW-0175">Coiled coil</keyword>
<proteinExistence type="predicted"/>
<dbReference type="InParanoid" id="A0A165G0Y1"/>
<evidence type="ECO:0000256" key="1">
    <source>
        <dbReference type="SAM" id="Coils"/>
    </source>
</evidence>
<accession>A0A165G0Y1</accession>